<proteinExistence type="predicted"/>
<dbReference type="AlphaFoldDB" id="A0A3B0U8A1"/>
<name>A0A3B0U8A1_9ZZZZ</name>
<dbReference type="GO" id="GO:0051287">
    <property type="term" value="F:NAD binding"/>
    <property type="evidence" value="ECO:0007669"/>
    <property type="project" value="InterPro"/>
</dbReference>
<feature type="non-terminal residue" evidence="2">
    <location>
        <position position="267"/>
    </location>
</feature>
<dbReference type="SMART" id="SM00846">
    <property type="entry name" value="Gp_dh_N"/>
    <property type="match status" value="1"/>
</dbReference>
<dbReference type="GO" id="GO:0047100">
    <property type="term" value="F:glyceraldehyde-3-phosphate dehydrogenase (NADP+) (phosphorylating) activity"/>
    <property type="evidence" value="ECO:0007669"/>
    <property type="project" value="UniProtKB-EC"/>
</dbReference>
<evidence type="ECO:0000259" key="1">
    <source>
        <dbReference type="SMART" id="SM00846"/>
    </source>
</evidence>
<dbReference type="InterPro" id="IPR020828">
    <property type="entry name" value="GlycerAld_3-P_DH_NAD(P)-bd"/>
</dbReference>
<feature type="domain" description="Glyceraldehyde 3-phosphate dehydrogenase NAD(P) binding" evidence="1">
    <location>
        <begin position="136"/>
        <end position="267"/>
    </location>
</feature>
<dbReference type="PANTHER" id="PTHR43454">
    <property type="entry name" value="GLYCERALDEHYDE-3-PHOSPHATE DEHYDROGENASE"/>
    <property type="match status" value="1"/>
</dbReference>
<dbReference type="InterPro" id="IPR036291">
    <property type="entry name" value="NAD(P)-bd_dom_sf"/>
</dbReference>
<dbReference type="EMBL" id="UOET01000045">
    <property type="protein sequence ID" value="VAW26608.1"/>
    <property type="molecule type" value="Genomic_DNA"/>
</dbReference>
<protein>
    <submittedName>
        <fullName evidence="2">NADPH-dependent glyceraldehyde-3-phosphate dehydrogenase</fullName>
        <ecNumber evidence="2">1.2.1.13</ecNumber>
    </submittedName>
</protein>
<accession>A0A3B0U8A1</accession>
<dbReference type="Gene3D" id="3.40.50.720">
    <property type="entry name" value="NAD(P)-binding Rossmann-like Domain"/>
    <property type="match status" value="1"/>
</dbReference>
<evidence type="ECO:0000313" key="2">
    <source>
        <dbReference type="EMBL" id="VAW26608.1"/>
    </source>
</evidence>
<dbReference type="EC" id="1.2.1.13" evidence="2"/>
<organism evidence="2">
    <name type="scientific">hydrothermal vent metagenome</name>
    <dbReference type="NCBI Taxonomy" id="652676"/>
    <lineage>
        <taxon>unclassified sequences</taxon>
        <taxon>metagenomes</taxon>
        <taxon>ecological metagenomes</taxon>
    </lineage>
</organism>
<dbReference type="Pfam" id="PF00044">
    <property type="entry name" value="Gp_dh_N"/>
    <property type="match status" value="1"/>
</dbReference>
<dbReference type="PANTHER" id="PTHR43454:SF1">
    <property type="entry name" value="GLYCERALDEHYDE 3-PHOSPHATE DEHYDROGENASE NAD(P) BINDING DOMAIN-CONTAINING PROTEIN"/>
    <property type="match status" value="1"/>
</dbReference>
<sequence>MVPKKDMNGNYENSLKDWSYQEKLANEFISVVYKLFYDKSIELALFRDQLIDRSASVILYKHSYAENIIDRPLHIKDSLKLAKAILHSDIGQSRIDIGRLNREWIEENKNFVDEDDFINVKLKHLKTANIKSFFPRDVILYGFGRIGRLLARQLIIQGNGSQLRVRAIVTRGNDDLHIIKRASLFRHDSVHGPFRGVAIENLEEKTIYINGHKVLMLAAQNPEDIDYTEYGIKDAILIDNTGVFRDREGLSRHLKAKGVDKVLLTAP</sequence>
<gene>
    <name evidence="2" type="ORF">MNBD_BACTEROID07-1414</name>
</gene>
<dbReference type="SUPFAM" id="SSF51735">
    <property type="entry name" value="NAD(P)-binding Rossmann-fold domains"/>
    <property type="match status" value="1"/>
</dbReference>
<keyword evidence="2" id="KW-0560">Oxidoreductase</keyword>
<reference evidence="2" key="1">
    <citation type="submission" date="2018-06" db="EMBL/GenBank/DDBJ databases">
        <authorList>
            <person name="Zhirakovskaya E."/>
        </authorList>
    </citation>
    <scope>NUCLEOTIDE SEQUENCE</scope>
</reference>